<reference evidence="1" key="1">
    <citation type="submission" date="2020-08" db="EMBL/GenBank/DDBJ databases">
        <title>Multicomponent nature underlies the extraordinary mechanical properties of spider dragline silk.</title>
        <authorList>
            <person name="Kono N."/>
            <person name="Nakamura H."/>
            <person name="Mori M."/>
            <person name="Yoshida Y."/>
            <person name="Ohtoshi R."/>
            <person name="Malay A.D."/>
            <person name="Moran D.A.P."/>
            <person name="Tomita M."/>
            <person name="Numata K."/>
            <person name="Arakawa K."/>
        </authorList>
    </citation>
    <scope>NUCLEOTIDE SEQUENCE</scope>
</reference>
<evidence type="ECO:0000313" key="2">
    <source>
        <dbReference type="Proteomes" id="UP000886998"/>
    </source>
</evidence>
<dbReference type="Proteomes" id="UP000886998">
    <property type="component" value="Unassembled WGS sequence"/>
</dbReference>
<protein>
    <submittedName>
        <fullName evidence="1">Uncharacterized protein</fullName>
    </submittedName>
</protein>
<dbReference type="EMBL" id="BMAV01010867">
    <property type="protein sequence ID" value="GFY56266.1"/>
    <property type="molecule type" value="Genomic_DNA"/>
</dbReference>
<gene>
    <name evidence="1" type="ORF">TNIN_255191</name>
</gene>
<dbReference type="AlphaFoldDB" id="A0A8X7C3Z9"/>
<sequence>MPFHLVKISELKREPFENNRKLEPPSPFLSNHCQKPFTRGPILFKKKSEFFDKMGRSPSILHSSAVSNFIRVCRDIPHSYRIPHFGTLLKTVPKKHHATVSESREDP</sequence>
<accession>A0A8X7C3Z9</accession>
<proteinExistence type="predicted"/>
<organism evidence="1 2">
    <name type="scientific">Trichonephila inaurata madagascariensis</name>
    <dbReference type="NCBI Taxonomy" id="2747483"/>
    <lineage>
        <taxon>Eukaryota</taxon>
        <taxon>Metazoa</taxon>
        <taxon>Ecdysozoa</taxon>
        <taxon>Arthropoda</taxon>
        <taxon>Chelicerata</taxon>
        <taxon>Arachnida</taxon>
        <taxon>Araneae</taxon>
        <taxon>Araneomorphae</taxon>
        <taxon>Entelegynae</taxon>
        <taxon>Araneoidea</taxon>
        <taxon>Nephilidae</taxon>
        <taxon>Trichonephila</taxon>
        <taxon>Trichonephila inaurata</taxon>
    </lineage>
</organism>
<comment type="caution">
    <text evidence="1">The sequence shown here is derived from an EMBL/GenBank/DDBJ whole genome shotgun (WGS) entry which is preliminary data.</text>
</comment>
<evidence type="ECO:0000313" key="1">
    <source>
        <dbReference type="EMBL" id="GFY56266.1"/>
    </source>
</evidence>
<name>A0A8X7C3Z9_9ARAC</name>
<keyword evidence="2" id="KW-1185">Reference proteome</keyword>